<dbReference type="Proteomes" id="UP000219252">
    <property type="component" value="Unassembled WGS sequence"/>
</dbReference>
<keyword evidence="3" id="KW-0540">Nuclease</keyword>
<protein>
    <submittedName>
        <fullName evidence="3">TnsA endonuclease-like protein</fullName>
    </submittedName>
</protein>
<feature type="domain" description="TnsA endonuclease C-terminal" evidence="1">
    <location>
        <begin position="183"/>
        <end position="263"/>
    </location>
</feature>
<evidence type="ECO:0000313" key="4">
    <source>
        <dbReference type="Proteomes" id="UP000219252"/>
    </source>
</evidence>
<dbReference type="GO" id="GO:0004519">
    <property type="term" value="F:endonuclease activity"/>
    <property type="evidence" value="ECO:0007669"/>
    <property type="project" value="UniProtKB-KW"/>
</dbReference>
<dbReference type="Gene3D" id="3.40.1350.10">
    <property type="match status" value="1"/>
</dbReference>
<accession>A0A285UIL6</accession>
<evidence type="ECO:0000259" key="2">
    <source>
        <dbReference type="Pfam" id="PF08722"/>
    </source>
</evidence>
<proteinExistence type="predicted"/>
<keyword evidence="3" id="KW-0378">Hydrolase</keyword>
<dbReference type="SUPFAM" id="SSF52980">
    <property type="entry name" value="Restriction endonuclease-like"/>
    <property type="match status" value="1"/>
</dbReference>
<dbReference type="Pfam" id="PF08722">
    <property type="entry name" value="Tn7_TnsA-like_N"/>
    <property type="match status" value="1"/>
</dbReference>
<dbReference type="InterPro" id="IPR011335">
    <property type="entry name" value="Restrct_endonuc-II-like"/>
</dbReference>
<evidence type="ECO:0000259" key="1">
    <source>
        <dbReference type="Pfam" id="PF08721"/>
    </source>
</evidence>
<evidence type="ECO:0000313" key="3">
    <source>
        <dbReference type="EMBL" id="SOC41745.1"/>
    </source>
</evidence>
<dbReference type="InterPro" id="IPR014833">
    <property type="entry name" value="TnsA_N"/>
</dbReference>
<dbReference type="CDD" id="cd22362">
    <property type="entry name" value="TnsA_endonuclease-like"/>
    <property type="match status" value="1"/>
</dbReference>
<dbReference type="EMBL" id="OBQC01000011">
    <property type="protein sequence ID" value="SOC41745.1"/>
    <property type="molecule type" value="Genomic_DNA"/>
</dbReference>
<dbReference type="Gene3D" id="1.10.10.10">
    <property type="entry name" value="Winged helix-like DNA-binding domain superfamily/Winged helix DNA-binding domain"/>
    <property type="match status" value="1"/>
</dbReference>
<feature type="domain" description="TnsA endonuclease N-terminal" evidence="2">
    <location>
        <begin position="86"/>
        <end position="181"/>
    </location>
</feature>
<dbReference type="GO" id="GO:0003676">
    <property type="term" value="F:nucleic acid binding"/>
    <property type="evidence" value="ECO:0007669"/>
    <property type="project" value="InterPro"/>
</dbReference>
<name>A0A285UIL6_9BACL</name>
<keyword evidence="3" id="KW-0255">Endonuclease</keyword>
<dbReference type="InterPro" id="IPR036388">
    <property type="entry name" value="WH-like_DNA-bd_sf"/>
</dbReference>
<organism evidence="3 4">
    <name type="scientific">Ureibacillus acetophenoni</name>
    <dbReference type="NCBI Taxonomy" id="614649"/>
    <lineage>
        <taxon>Bacteria</taxon>
        <taxon>Bacillati</taxon>
        <taxon>Bacillota</taxon>
        <taxon>Bacilli</taxon>
        <taxon>Bacillales</taxon>
        <taxon>Caryophanaceae</taxon>
        <taxon>Ureibacillus</taxon>
    </lineage>
</organism>
<sequence length="282" mass="33040">MIGTGITEQGVIIITKRKNELTEKKICDMEKEGRGKGTGEHYKPWINIQDFPSSGLATRGKGWKTNRIHQFLSKLERSYYYVLEWNDCVVDIREQYPLTRDDTWIIANEKGIKHPTDPKSQIPIVMTTDFLITIKDSKGTRHVARTVKPSKDLENERIIEKFEIERTYWESRGIDWGIITDNEIPKDMVENVEWLHSSYFKIEDLPSSTLYTYAQQLKAFIKKYNTSIIEIVTQFDQTFQLESGMGLEILKHLIARKEVPVDITKKIYTHLWVEDVFKFESI</sequence>
<gene>
    <name evidence="3" type="ORF">SAMN05877842_11121</name>
</gene>
<dbReference type="AlphaFoldDB" id="A0A285UIL6"/>
<dbReference type="Pfam" id="PF08721">
    <property type="entry name" value="Tn7_Tnp_TnsA_C"/>
    <property type="match status" value="1"/>
</dbReference>
<dbReference type="RefSeq" id="WP_235864605.1">
    <property type="nucleotide sequence ID" value="NZ_OBQC01000011.1"/>
</dbReference>
<reference evidence="4" key="1">
    <citation type="submission" date="2017-08" db="EMBL/GenBank/DDBJ databases">
        <authorList>
            <person name="Varghese N."/>
            <person name="Submissions S."/>
        </authorList>
    </citation>
    <scope>NUCLEOTIDE SEQUENCE [LARGE SCALE GENOMIC DNA]</scope>
    <source>
        <strain evidence="4">JC23</strain>
    </source>
</reference>
<dbReference type="InterPro" id="IPR011856">
    <property type="entry name" value="tRNA_endonuc-like_dom_sf"/>
</dbReference>
<keyword evidence="4" id="KW-1185">Reference proteome</keyword>
<dbReference type="InterPro" id="IPR014832">
    <property type="entry name" value="TnsA_C"/>
</dbReference>